<dbReference type="InterPro" id="IPR054722">
    <property type="entry name" value="PolX-like_BBD"/>
</dbReference>
<feature type="region of interest" description="Disordered" evidence="1">
    <location>
        <begin position="80"/>
        <end position="99"/>
    </location>
</feature>
<feature type="domain" description="Retrovirus-related Pol polyprotein from transposon TNT 1-94-like beta-barrel" evidence="2">
    <location>
        <begin position="123"/>
        <end position="190"/>
    </location>
</feature>
<reference evidence="3 4" key="1">
    <citation type="submission" date="2015-08" db="EMBL/GenBank/DDBJ databases">
        <title>Next Generation Sequencing and Analysis of the Genome of Puccinia sorghi L Schw, the Causal Agent of Maize Common Rust.</title>
        <authorList>
            <person name="Rochi L."/>
            <person name="Burguener G."/>
            <person name="Darino M."/>
            <person name="Turjanski A."/>
            <person name="Kreff E."/>
            <person name="Dieguez M.J."/>
            <person name="Sacco F."/>
        </authorList>
    </citation>
    <scope>NUCLEOTIDE SEQUENCE [LARGE SCALE GENOMIC DNA]</scope>
    <source>
        <strain evidence="3 4">RO10H11247</strain>
    </source>
</reference>
<dbReference type="Pfam" id="PF22936">
    <property type="entry name" value="Pol_BBD"/>
    <property type="match status" value="1"/>
</dbReference>
<sequence length="217" mass="23933">MSQSNCYSPPSLYSNPTRLLYLSTFLDKLKAHLSNMTSVGLKVRIPEKSQKSTSKPKFLNQPQSTSLSQSLKCWKLHPELNRPSRKSGKKQSKAAVANNVSDTGSAHVESCTCSSTLGAWNLFPKKEFFSEYKPMSSQIEIANGNSLKVEGFGYMPLNNGHGSTIKFKALHVPQFIQTLISLGHLFCKGCTVQKADLSDFNSAKFVVVNLHSDSIIL</sequence>
<comment type="caution">
    <text evidence="3">The sequence shown here is derived from an EMBL/GenBank/DDBJ whole genome shotgun (WGS) entry which is preliminary data.</text>
</comment>
<evidence type="ECO:0000313" key="3">
    <source>
        <dbReference type="EMBL" id="KNZ62605.1"/>
    </source>
</evidence>
<accession>A0A0L6VQY7</accession>
<name>A0A0L6VQY7_9BASI</name>
<evidence type="ECO:0000313" key="4">
    <source>
        <dbReference type="Proteomes" id="UP000037035"/>
    </source>
</evidence>
<keyword evidence="4" id="KW-1185">Reference proteome</keyword>
<feature type="region of interest" description="Disordered" evidence="1">
    <location>
        <begin position="47"/>
        <end position="66"/>
    </location>
</feature>
<dbReference type="EMBL" id="LAVV01002776">
    <property type="protein sequence ID" value="KNZ62605.1"/>
    <property type="molecule type" value="Genomic_DNA"/>
</dbReference>
<dbReference type="AlphaFoldDB" id="A0A0L6VQY7"/>
<feature type="compositionally biased region" description="Polar residues" evidence="1">
    <location>
        <begin position="51"/>
        <end position="66"/>
    </location>
</feature>
<dbReference type="OrthoDB" id="2518572at2759"/>
<proteinExistence type="predicted"/>
<evidence type="ECO:0000259" key="2">
    <source>
        <dbReference type="Pfam" id="PF22936"/>
    </source>
</evidence>
<evidence type="ECO:0000256" key="1">
    <source>
        <dbReference type="SAM" id="MobiDB-lite"/>
    </source>
</evidence>
<gene>
    <name evidence="3" type="ORF">VP01_1249g4</name>
</gene>
<dbReference type="Proteomes" id="UP000037035">
    <property type="component" value="Unassembled WGS sequence"/>
</dbReference>
<dbReference type="VEuPathDB" id="FungiDB:VP01_1249g4"/>
<protein>
    <recommendedName>
        <fullName evidence="2">Retrovirus-related Pol polyprotein from transposon TNT 1-94-like beta-barrel domain-containing protein</fullName>
    </recommendedName>
</protein>
<organism evidence="3 4">
    <name type="scientific">Puccinia sorghi</name>
    <dbReference type="NCBI Taxonomy" id="27349"/>
    <lineage>
        <taxon>Eukaryota</taxon>
        <taxon>Fungi</taxon>
        <taxon>Dikarya</taxon>
        <taxon>Basidiomycota</taxon>
        <taxon>Pucciniomycotina</taxon>
        <taxon>Pucciniomycetes</taxon>
        <taxon>Pucciniales</taxon>
        <taxon>Pucciniaceae</taxon>
        <taxon>Puccinia</taxon>
    </lineage>
</organism>
<feature type="compositionally biased region" description="Basic residues" evidence="1">
    <location>
        <begin position="83"/>
        <end position="92"/>
    </location>
</feature>